<dbReference type="Pfam" id="PF23673">
    <property type="entry name" value="DUF7154"/>
    <property type="match status" value="1"/>
</dbReference>
<dbReference type="Proteomes" id="UP000483820">
    <property type="component" value="Chromosome IV"/>
</dbReference>
<dbReference type="GO" id="GO:0045087">
    <property type="term" value="P:innate immune response"/>
    <property type="evidence" value="ECO:0007669"/>
    <property type="project" value="TreeGrafter"/>
</dbReference>
<feature type="domain" description="DUF7154" evidence="1">
    <location>
        <begin position="160"/>
        <end position="267"/>
    </location>
</feature>
<dbReference type="PANTHER" id="PTHR23062">
    <property type="entry name" value="HYPOTHETICAL PROTEIN C.ELEGANS"/>
    <property type="match status" value="1"/>
</dbReference>
<dbReference type="CTD" id="9801398"/>
<comment type="caution">
    <text evidence="2">The sequence shown here is derived from an EMBL/GenBank/DDBJ whole genome shotgun (WGS) entry which is preliminary data.</text>
</comment>
<evidence type="ECO:0000313" key="3">
    <source>
        <dbReference type="Proteomes" id="UP000483820"/>
    </source>
</evidence>
<dbReference type="KEGG" id="crq:GCK72_015632"/>
<organism evidence="2 3">
    <name type="scientific">Caenorhabditis remanei</name>
    <name type="common">Caenorhabditis vulgaris</name>
    <dbReference type="NCBI Taxonomy" id="31234"/>
    <lineage>
        <taxon>Eukaryota</taxon>
        <taxon>Metazoa</taxon>
        <taxon>Ecdysozoa</taxon>
        <taxon>Nematoda</taxon>
        <taxon>Chromadorea</taxon>
        <taxon>Rhabditida</taxon>
        <taxon>Rhabditina</taxon>
        <taxon>Rhabditomorpha</taxon>
        <taxon>Rhabditoidea</taxon>
        <taxon>Rhabditidae</taxon>
        <taxon>Peloderinae</taxon>
        <taxon>Caenorhabditis</taxon>
    </lineage>
</organism>
<name>A0A6A5GX28_CAERE</name>
<dbReference type="InterPro" id="IPR055578">
    <property type="entry name" value="DUF7154"/>
</dbReference>
<gene>
    <name evidence="2" type="ORF">GCK72_015632</name>
</gene>
<evidence type="ECO:0000313" key="2">
    <source>
        <dbReference type="EMBL" id="KAF1759171.1"/>
    </source>
</evidence>
<dbReference type="GeneID" id="9801398"/>
<accession>A0A6A5GX28</accession>
<dbReference type="AlphaFoldDB" id="A0A6A5GX28"/>
<sequence length="279" mass="31973">MVYNGYLYTTLANVRFDTRQEEEIEYHSEKKSFNDSLWTHKPDPSIGYGDKTTESNLYNVLKKFLNNGKVSLCGAHVFITVKRYPNESDVFDIISQLRANHVMVNIAVDSIPSGGTNSASLYEMSYQTNGICAFATGSDLYRTFERLTWILIFPYQFLAQNFLVSGSGRIEIPVFTTPVPPGYDDWCLVELSIQNHTLDNSFVLLNYTIASTDGSWAYALPSQNSSYFFGTARTIQLALKGSLTYKWTVDYYYNTVEPQIIQLRMYSEYYHDFLPLPDF</sequence>
<dbReference type="PANTHER" id="PTHR23062:SF3">
    <property type="entry name" value="ANF_RECEPTOR DOMAIN-CONTAINING PROTEIN-RELATED"/>
    <property type="match status" value="1"/>
</dbReference>
<reference evidence="2 3" key="1">
    <citation type="submission" date="2019-12" db="EMBL/GenBank/DDBJ databases">
        <title>Chromosome-level assembly of the Caenorhabditis remanei genome.</title>
        <authorList>
            <person name="Teterina A.A."/>
            <person name="Willis J.H."/>
            <person name="Phillips P.C."/>
        </authorList>
    </citation>
    <scope>NUCLEOTIDE SEQUENCE [LARGE SCALE GENOMIC DNA]</scope>
    <source>
        <strain evidence="2 3">PX506</strain>
        <tissue evidence="2">Whole organism</tissue>
    </source>
</reference>
<evidence type="ECO:0000259" key="1">
    <source>
        <dbReference type="Pfam" id="PF23673"/>
    </source>
</evidence>
<proteinExistence type="predicted"/>
<dbReference type="RefSeq" id="XP_053585797.1">
    <property type="nucleotide sequence ID" value="XM_053731025.1"/>
</dbReference>
<protein>
    <recommendedName>
        <fullName evidence="1">DUF7154 domain-containing protein</fullName>
    </recommendedName>
</protein>
<dbReference type="EMBL" id="WUAV01000004">
    <property type="protein sequence ID" value="KAF1759171.1"/>
    <property type="molecule type" value="Genomic_DNA"/>
</dbReference>